<dbReference type="AlphaFoldDB" id="A0A351RCF3"/>
<dbReference type="GO" id="GO:0006446">
    <property type="term" value="P:regulation of translational initiation"/>
    <property type="evidence" value="ECO:0007669"/>
    <property type="project" value="TreeGrafter"/>
</dbReference>
<dbReference type="PANTHER" id="PTHR16301">
    <property type="entry name" value="IMPACT-RELATED"/>
    <property type="match status" value="1"/>
</dbReference>
<dbReference type="SUPFAM" id="SSF54211">
    <property type="entry name" value="Ribosomal protein S5 domain 2-like"/>
    <property type="match status" value="1"/>
</dbReference>
<dbReference type="STRING" id="1132855.GCA_000384255_01710"/>
<dbReference type="InterPro" id="IPR015269">
    <property type="entry name" value="UPF0029_Impact_C"/>
</dbReference>
<comment type="similarity">
    <text evidence="1">Belongs to the IMPACT family.</text>
</comment>
<protein>
    <submittedName>
        <fullName evidence="4">DUF1949 domain-containing protein</fullName>
    </submittedName>
</protein>
<dbReference type="SUPFAM" id="SSF54980">
    <property type="entry name" value="EF-G C-terminal domain-like"/>
    <property type="match status" value="1"/>
</dbReference>
<comment type="caution">
    <text evidence="4">The sequence shown here is derived from an EMBL/GenBank/DDBJ whole genome shotgun (WGS) entry which is preliminary data.</text>
</comment>
<dbReference type="GO" id="GO:0032561">
    <property type="term" value="F:guanyl ribonucleotide binding"/>
    <property type="evidence" value="ECO:0007669"/>
    <property type="project" value="UniProtKB-ARBA"/>
</dbReference>
<dbReference type="InterPro" id="IPR023582">
    <property type="entry name" value="Impact"/>
</dbReference>
<accession>A0A351RCF3</accession>
<dbReference type="Pfam" id="PF01205">
    <property type="entry name" value="Impact_N"/>
    <property type="match status" value="1"/>
</dbReference>
<evidence type="ECO:0000259" key="3">
    <source>
        <dbReference type="Pfam" id="PF09186"/>
    </source>
</evidence>
<dbReference type="Gene3D" id="3.30.70.240">
    <property type="match status" value="1"/>
</dbReference>
<evidence type="ECO:0000259" key="2">
    <source>
        <dbReference type="Pfam" id="PF01205"/>
    </source>
</evidence>
<dbReference type="GO" id="GO:0005737">
    <property type="term" value="C:cytoplasm"/>
    <property type="evidence" value="ECO:0007669"/>
    <property type="project" value="TreeGrafter"/>
</dbReference>
<feature type="domain" description="UPF0029" evidence="3">
    <location>
        <begin position="137"/>
        <end position="184"/>
    </location>
</feature>
<dbReference type="InterPro" id="IPR020568">
    <property type="entry name" value="Ribosomal_Su5_D2-typ_SF"/>
</dbReference>
<proteinExistence type="inferred from homology"/>
<evidence type="ECO:0000313" key="4">
    <source>
        <dbReference type="EMBL" id="HBA09724.1"/>
    </source>
</evidence>
<dbReference type="InterPro" id="IPR035647">
    <property type="entry name" value="EFG_III/V"/>
</dbReference>
<dbReference type="InterPro" id="IPR001498">
    <property type="entry name" value="Impact_N"/>
</dbReference>
<dbReference type="EMBL" id="DNAA01000221">
    <property type="protein sequence ID" value="HBA09724.1"/>
    <property type="molecule type" value="Genomic_DNA"/>
</dbReference>
<organism evidence="4 5">
    <name type="scientific">Methylotenera mobilis</name>
    <dbReference type="NCBI Taxonomy" id="359408"/>
    <lineage>
        <taxon>Bacteria</taxon>
        <taxon>Pseudomonadati</taxon>
        <taxon>Pseudomonadota</taxon>
        <taxon>Betaproteobacteria</taxon>
        <taxon>Nitrosomonadales</taxon>
        <taxon>Methylophilaceae</taxon>
        <taxon>Methylotenera</taxon>
    </lineage>
</organism>
<reference evidence="4 5" key="1">
    <citation type="journal article" date="2018" name="Nat. Biotechnol.">
        <title>A standardized bacterial taxonomy based on genome phylogeny substantially revises the tree of life.</title>
        <authorList>
            <person name="Parks D.H."/>
            <person name="Chuvochina M."/>
            <person name="Waite D.W."/>
            <person name="Rinke C."/>
            <person name="Skarshewski A."/>
            <person name="Chaumeil P.A."/>
            <person name="Hugenholtz P."/>
        </authorList>
    </citation>
    <scope>NUCLEOTIDE SEQUENCE [LARGE SCALE GENOMIC DNA]</scope>
    <source>
        <strain evidence="4">UBA9958</strain>
    </source>
</reference>
<evidence type="ECO:0000313" key="5">
    <source>
        <dbReference type="Proteomes" id="UP000264313"/>
    </source>
</evidence>
<dbReference type="Proteomes" id="UP000264313">
    <property type="component" value="Unassembled WGS sequence"/>
</dbReference>
<feature type="domain" description="Impact N-terminal" evidence="2">
    <location>
        <begin position="16"/>
        <end position="121"/>
    </location>
</feature>
<dbReference type="PANTHER" id="PTHR16301:SF20">
    <property type="entry name" value="IMPACT FAMILY MEMBER YIGZ"/>
    <property type="match status" value="1"/>
</dbReference>
<dbReference type="Pfam" id="PF09186">
    <property type="entry name" value="DUF1949"/>
    <property type="match status" value="1"/>
</dbReference>
<evidence type="ECO:0000256" key="1">
    <source>
        <dbReference type="ARBA" id="ARBA00007665"/>
    </source>
</evidence>
<name>A0A351RCF3_9PROT</name>
<dbReference type="GO" id="GO:0017111">
    <property type="term" value="F:ribonucleoside triphosphate phosphatase activity"/>
    <property type="evidence" value="ECO:0007669"/>
    <property type="project" value="UniProtKB-ARBA"/>
</dbReference>
<dbReference type="Gene3D" id="3.30.230.30">
    <property type="entry name" value="Impact, N-terminal domain"/>
    <property type="match status" value="1"/>
</dbReference>
<sequence>MQIIVQAGFAEQTITKSRFIAMAVSCASEREVGQALRAFAAKHQSAHHLAYAFRLKTEEGIVQRFSDAGEPSGTAGMPVLKLLEGRNLINVCVGVIRYYGGINLGTGGLARAYGGTAKLALDETKVADYVEMKTIKLTIAYNQMDFVTRALAKCNGAIVDKAFNEHIDLIVSLPANDAGDFINRFSLKNY</sequence>
<dbReference type="InterPro" id="IPR036956">
    <property type="entry name" value="Impact_N_sf"/>
</dbReference>
<gene>
    <name evidence="4" type="ORF">DCW48_09355</name>
</gene>